<evidence type="ECO:0000259" key="10">
    <source>
        <dbReference type="PROSITE" id="PS50928"/>
    </source>
</evidence>
<dbReference type="Proteomes" id="UP000614424">
    <property type="component" value="Unassembled WGS sequence"/>
</dbReference>
<dbReference type="CDD" id="cd06261">
    <property type="entry name" value="TM_PBP2"/>
    <property type="match status" value="1"/>
</dbReference>
<feature type="transmembrane region" description="Helical" evidence="9">
    <location>
        <begin position="57"/>
        <end position="87"/>
    </location>
</feature>
<comment type="caution">
    <text evidence="11">The sequence shown here is derived from an EMBL/GenBank/DDBJ whole genome shotgun (WGS) entry which is preliminary data.</text>
</comment>
<protein>
    <recommendedName>
        <fullName evidence="3 9">Phosphate transport system permease protein PstA</fullName>
    </recommendedName>
</protein>
<comment type="subcellular location">
    <subcellularLocation>
        <location evidence="1 9">Cell membrane</location>
        <topology evidence="1 9">Multi-pass membrane protein</topology>
    </subcellularLocation>
</comment>
<feature type="transmembrane region" description="Helical" evidence="9">
    <location>
        <begin position="132"/>
        <end position="151"/>
    </location>
</feature>
<evidence type="ECO:0000256" key="8">
    <source>
        <dbReference type="ARBA" id="ARBA00023136"/>
    </source>
</evidence>
<evidence type="ECO:0000256" key="1">
    <source>
        <dbReference type="ARBA" id="ARBA00004651"/>
    </source>
</evidence>
<dbReference type="InterPro" id="IPR005672">
    <property type="entry name" value="Phosphate_PstA"/>
</dbReference>
<dbReference type="GO" id="GO:0005315">
    <property type="term" value="F:phosphate transmembrane transporter activity"/>
    <property type="evidence" value="ECO:0007669"/>
    <property type="project" value="InterPro"/>
</dbReference>
<name>A0A8J6NC03_9BACT</name>
<feature type="transmembrane region" description="Helical" evidence="9">
    <location>
        <begin position="182"/>
        <end position="202"/>
    </location>
</feature>
<keyword evidence="4" id="KW-0813">Transport</keyword>
<organism evidence="11 12">
    <name type="scientific">Candidatus Desulfobia pelagia</name>
    <dbReference type="NCBI Taxonomy" id="2841692"/>
    <lineage>
        <taxon>Bacteria</taxon>
        <taxon>Pseudomonadati</taxon>
        <taxon>Thermodesulfobacteriota</taxon>
        <taxon>Desulfobulbia</taxon>
        <taxon>Desulfobulbales</taxon>
        <taxon>Desulfobulbaceae</taxon>
        <taxon>Candidatus Desulfobia</taxon>
    </lineage>
</organism>
<evidence type="ECO:0000313" key="12">
    <source>
        <dbReference type="Proteomes" id="UP000614424"/>
    </source>
</evidence>
<keyword evidence="6 9" id="KW-0812">Transmembrane</keyword>
<dbReference type="InterPro" id="IPR000515">
    <property type="entry name" value="MetI-like"/>
</dbReference>
<sequence length="283" mass="30847">MNSDLVQKISYHLLRLITYAIVVSVGYILFDIIRHGLPVINWEFLTDFPRRSGSEGGILPAILGTVYLTIGTIAVALPLGVGCAIYLSEYADQNRFSELIRLAIITLAGVPSIVYGLFGLGLFVIFCQFGTSILAGSLTLACMVLPIIIVASEESLRAVPRGFREASLALGATKWETIRTNVLPYSISGIITGSILAIGRAAGETAPILLTVAAFFLPKLPNSIFDQVMALPYHLYILATQHPEAEKVLPLQYGTALVLLMLVLGMNLGAIILRIHFRKKYKW</sequence>
<dbReference type="PANTHER" id="PTHR43470">
    <property type="entry name" value="PHOSPHATE TRANSPORT SYSTEM PERMEASE PROTEIN PSTA-RELATED"/>
    <property type="match status" value="1"/>
</dbReference>
<dbReference type="Pfam" id="PF00528">
    <property type="entry name" value="BPD_transp_1"/>
    <property type="match status" value="1"/>
</dbReference>
<keyword evidence="7 9" id="KW-1133">Transmembrane helix</keyword>
<dbReference type="PANTHER" id="PTHR43470:SF3">
    <property type="entry name" value="PHOSPHATE TRANSPORT SYSTEM PERMEASE PROTEIN PSTA-RELATED"/>
    <property type="match status" value="1"/>
</dbReference>
<dbReference type="EMBL" id="JACNJZ010000061">
    <property type="protein sequence ID" value="MBC8316949.1"/>
    <property type="molecule type" value="Genomic_DNA"/>
</dbReference>
<dbReference type="Gene3D" id="1.10.3720.10">
    <property type="entry name" value="MetI-like"/>
    <property type="match status" value="1"/>
</dbReference>
<evidence type="ECO:0000256" key="3">
    <source>
        <dbReference type="ARBA" id="ARBA00016864"/>
    </source>
</evidence>
<keyword evidence="8 9" id="KW-0472">Membrane</keyword>
<evidence type="ECO:0000256" key="6">
    <source>
        <dbReference type="ARBA" id="ARBA00022692"/>
    </source>
</evidence>
<comment type="similarity">
    <text evidence="2 9">Belongs to the binding-protein-dependent transport system permease family. CysTW subfamily.</text>
</comment>
<dbReference type="NCBIfam" id="TIGR00974">
    <property type="entry name" value="3a0107s02c"/>
    <property type="match status" value="1"/>
</dbReference>
<reference evidence="11 12" key="1">
    <citation type="submission" date="2020-08" db="EMBL/GenBank/DDBJ databases">
        <title>Bridging the membrane lipid divide: bacteria of the FCB group superphylum have the potential to synthesize archaeal ether lipids.</title>
        <authorList>
            <person name="Villanueva L."/>
            <person name="Von Meijenfeldt F.A.B."/>
            <person name="Westbye A.B."/>
            <person name="Yadav S."/>
            <person name="Hopmans E.C."/>
            <person name="Dutilh B.E."/>
            <person name="Sinninghe Damste J.S."/>
        </authorList>
    </citation>
    <scope>NUCLEOTIDE SEQUENCE [LARGE SCALE GENOMIC DNA]</scope>
    <source>
        <strain evidence="11">NIOZ-UU47</strain>
    </source>
</reference>
<dbReference type="PROSITE" id="PS50928">
    <property type="entry name" value="ABC_TM1"/>
    <property type="match status" value="1"/>
</dbReference>
<evidence type="ECO:0000256" key="5">
    <source>
        <dbReference type="ARBA" id="ARBA00022475"/>
    </source>
</evidence>
<dbReference type="AlphaFoldDB" id="A0A8J6NC03"/>
<gene>
    <name evidence="11" type="primary">pstA</name>
    <name evidence="11" type="ORF">H8E41_03520</name>
</gene>
<accession>A0A8J6NC03</accession>
<feature type="transmembrane region" description="Helical" evidence="9">
    <location>
        <begin position="12"/>
        <end position="37"/>
    </location>
</feature>
<proteinExistence type="inferred from homology"/>
<dbReference type="SUPFAM" id="SSF161098">
    <property type="entry name" value="MetI-like"/>
    <property type="match status" value="1"/>
</dbReference>
<evidence type="ECO:0000313" key="11">
    <source>
        <dbReference type="EMBL" id="MBC8316949.1"/>
    </source>
</evidence>
<keyword evidence="5 9" id="KW-1003">Cell membrane</keyword>
<evidence type="ECO:0000256" key="7">
    <source>
        <dbReference type="ARBA" id="ARBA00022989"/>
    </source>
</evidence>
<feature type="transmembrane region" description="Helical" evidence="9">
    <location>
        <begin position="99"/>
        <end position="126"/>
    </location>
</feature>
<feature type="transmembrane region" description="Helical" evidence="9">
    <location>
        <begin position="253"/>
        <end position="273"/>
    </location>
</feature>
<feature type="domain" description="ABC transmembrane type-1" evidence="10">
    <location>
        <begin position="62"/>
        <end position="270"/>
    </location>
</feature>
<dbReference type="InterPro" id="IPR035906">
    <property type="entry name" value="MetI-like_sf"/>
</dbReference>
<dbReference type="GO" id="GO:0005886">
    <property type="term" value="C:plasma membrane"/>
    <property type="evidence" value="ECO:0007669"/>
    <property type="project" value="UniProtKB-SubCell"/>
</dbReference>
<evidence type="ECO:0000256" key="2">
    <source>
        <dbReference type="ARBA" id="ARBA00007069"/>
    </source>
</evidence>
<dbReference type="GO" id="GO:0035435">
    <property type="term" value="P:phosphate ion transmembrane transport"/>
    <property type="evidence" value="ECO:0007669"/>
    <property type="project" value="InterPro"/>
</dbReference>
<evidence type="ECO:0000256" key="9">
    <source>
        <dbReference type="RuleBase" id="RU363043"/>
    </source>
</evidence>
<evidence type="ECO:0000256" key="4">
    <source>
        <dbReference type="ARBA" id="ARBA00022448"/>
    </source>
</evidence>